<comment type="caution">
    <text evidence="1">The sequence shown here is derived from an EMBL/GenBank/DDBJ whole genome shotgun (WGS) entry which is preliminary data.</text>
</comment>
<dbReference type="EMBL" id="JARJCN010000049">
    <property type="protein sequence ID" value="KAJ7081574.1"/>
    <property type="molecule type" value="Genomic_DNA"/>
</dbReference>
<proteinExistence type="predicted"/>
<sequence>MRTESASKSRPCLIPMRTESDKKSGMYHPKFRGCGRHVLMYHRSSGIGLATLARLVLAVADQWSRDDGLEIMPFLTRPALKGLTLVDRYSPTWISTRFTGFQLRSPHIESLTIDCSSLSLGDVLEVLRHAPSLTKLRLLSCVECFDDEVIEGLEYSEANGMNLAPRIEELTVSDVDEILGEDALCAMIGSRLWTDAQLLALPTPPKVARWSVIKIRCRGEGPVVSEAKLSDYQAQGLKIRVYRFSPESLQLIPNNTTHPSKINSNPFKPVYVN</sequence>
<reference evidence="1" key="1">
    <citation type="submission" date="2023-03" db="EMBL/GenBank/DDBJ databases">
        <title>Massive genome expansion in bonnet fungi (Mycena s.s.) driven by repeated elements and novel gene families across ecological guilds.</title>
        <authorList>
            <consortium name="Lawrence Berkeley National Laboratory"/>
            <person name="Harder C.B."/>
            <person name="Miyauchi S."/>
            <person name="Viragh M."/>
            <person name="Kuo A."/>
            <person name="Thoen E."/>
            <person name="Andreopoulos B."/>
            <person name="Lu D."/>
            <person name="Skrede I."/>
            <person name="Drula E."/>
            <person name="Henrissat B."/>
            <person name="Morin E."/>
            <person name="Kohler A."/>
            <person name="Barry K."/>
            <person name="LaButti K."/>
            <person name="Morin E."/>
            <person name="Salamov A."/>
            <person name="Lipzen A."/>
            <person name="Mereny Z."/>
            <person name="Hegedus B."/>
            <person name="Baldrian P."/>
            <person name="Stursova M."/>
            <person name="Weitz H."/>
            <person name="Taylor A."/>
            <person name="Grigoriev I.V."/>
            <person name="Nagy L.G."/>
            <person name="Martin F."/>
            <person name="Kauserud H."/>
        </authorList>
    </citation>
    <scope>NUCLEOTIDE SEQUENCE</scope>
    <source>
        <strain evidence="1">CBHHK173m</strain>
    </source>
</reference>
<keyword evidence="2" id="KW-1185">Reference proteome</keyword>
<gene>
    <name evidence="1" type="ORF">B0H15DRAFT_854172</name>
</gene>
<dbReference type="AlphaFoldDB" id="A0AAD6U1H3"/>
<evidence type="ECO:0000313" key="2">
    <source>
        <dbReference type="Proteomes" id="UP001222325"/>
    </source>
</evidence>
<protein>
    <submittedName>
        <fullName evidence="1">Uncharacterized protein</fullName>
    </submittedName>
</protein>
<accession>A0AAD6U1H3</accession>
<name>A0AAD6U1H3_9AGAR</name>
<evidence type="ECO:0000313" key="1">
    <source>
        <dbReference type="EMBL" id="KAJ7081574.1"/>
    </source>
</evidence>
<organism evidence="1 2">
    <name type="scientific">Mycena belliarum</name>
    <dbReference type="NCBI Taxonomy" id="1033014"/>
    <lineage>
        <taxon>Eukaryota</taxon>
        <taxon>Fungi</taxon>
        <taxon>Dikarya</taxon>
        <taxon>Basidiomycota</taxon>
        <taxon>Agaricomycotina</taxon>
        <taxon>Agaricomycetes</taxon>
        <taxon>Agaricomycetidae</taxon>
        <taxon>Agaricales</taxon>
        <taxon>Marasmiineae</taxon>
        <taxon>Mycenaceae</taxon>
        <taxon>Mycena</taxon>
    </lineage>
</organism>
<dbReference type="Proteomes" id="UP001222325">
    <property type="component" value="Unassembled WGS sequence"/>
</dbReference>